<dbReference type="SUPFAM" id="SSF141868">
    <property type="entry name" value="EAL domain-like"/>
    <property type="match status" value="1"/>
</dbReference>
<evidence type="ECO:0000259" key="5">
    <source>
        <dbReference type="PROSITE" id="PS50887"/>
    </source>
</evidence>
<feature type="domain" description="PAS" evidence="2">
    <location>
        <begin position="153"/>
        <end position="200"/>
    </location>
</feature>
<proteinExistence type="predicted"/>
<reference evidence="7" key="1">
    <citation type="journal article" date="2019" name="Int. J. Syst. Evol. Microbiol.">
        <title>The Global Catalogue of Microorganisms (GCM) 10K type strain sequencing project: providing services to taxonomists for standard genome sequencing and annotation.</title>
        <authorList>
            <consortium name="The Broad Institute Genomics Platform"/>
            <consortium name="The Broad Institute Genome Sequencing Center for Infectious Disease"/>
            <person name="Wu L."/>
            <person name="Ma J."/>
        </authorList>
    </citation>
    <scope>NUCLEOTIDE SEQUENCE [LARGE SCALE GENOMIC DNA]</scope>
    <source>
        <strain evidence="7">NBRC 108725</strain>
    </source>
</reference>
<dbReference type="PROSITE" id="PS50887">
    <property type="entry name" value="GGDEF"/>
    <property type="match status" value="1"/>
</dbReference>
<dbReference type="SMART" id="SM00052">
    <property type="entry name" value="EAL"/>
    <property type="match status" value="1"/>
</dbReference>
<dbReference type="Pfam" id="PF13426">
    <property type="entry name" value="PAS_9"/>
    <property type="match status" value="4"/>
</dbReference>
<organism evidence="6 7">
    <name type="scientific">Naasia aerilata</name>
    <dbReference type="NCBI Taxonomy" id="1162966"/>
    <lineage>
        <taxon>Bacteria</taxon>
        <taxon>Bacillati</taxon>
        <taxon>Actinomycetota</taxon>
        <taxon>Actinomycetes</taxon>
        <taxon>Micrococcales</taxon>
        <taxon>Microbacteriaceae</taxon>
        <taxon>Naasia</taxon>
    </lineage>
</organism>
<dbReference type="NCBIfam" id="TIGR00229">
    <property type="entry name" value="sensory_box"/>
    <property type="match status" value="4"/>
</dbReference>
<dbReference type="PROSITE" id="PS50112">
    <property type="entry name" value="PAS"/>
    <property type="match status" value="4"/>
</dbReference>
<dbReference type="SMART" id="SM00267">
    <property type="entry name" value="GGDEF"/>
    <property type="match status" value="1"/>
</dbReference>
<evidence type="ECO:0000313" key="6">
    <source>
        <dbReference type="EMBL" id="BDZ47452.1"/>
    </source>
</evidence>
<dbReference type="Gene3D" id="3.20.20.450">
    <property type="entry name" value="EAL domain"/>
    <property type="match status" value="1"/>
</dbReference>
<protein>
    <recommendedName>
        <fullName evidence="8">PAS domain S-box-containing protein/diguanylate cyclase (GGDEF)-like protein</fullName>
    </recommendedName>
</protein>
<feature type="domain" description="PAS" evidence="2">
    <location>
        <begin position="24"/>
        <end position="71"/>
    </location>
</feature>
<dbReference type="PROSITE" id="PS50883">
    <property type="entry name" value="EAL"/>
    <property type="match status" value="1"/>
</dbReference>
<dbReference type="Pfam" id="PF00990">
    <property type="entry name" value="GGDEF"/>
    <property type="match status" value="1"/>
</dbReference>
<accession>A0ABM8GH35</accession>
<feature type="domain" description="PAC" evidence="3">
    <location>
        <begin position="365"/>
        <end position="417"/>
    </location>
</feature>
<evidence type="ECO:0000259" key="3">
    <source>
        <dbReference type="PROSITE" id="PS50113"/>
    </source>
</evidence>
<dbReference type="NCBIfam" id="TIGR00254">
    <property type="entry name" value="GGDEF"/>
    <property type="match status" value="1"/>
</dbReference>
<dbReference type="InterPro" id="IPR001610">
    <property type="entry name" value="PAC"/>
</dbReference>
<dbReference type="SMART" id="SM00086">
    <property type="entry name" value="PAC"/>
    <property type="match status" value="4"/>
</dbReference>
<dbReference type="Proteomes" id="UP001321498">
    <property type="component" value="Chromosome"/>
</dbReference>
<dbReference type="InterPro" id="IPR000014">
    <property type="entry name" value="PAS"/>
</dbReference>
<dbReference type="InterPro" id="IPR001633">
    <property type="entry name" value="EAL_dom"/>
</dbReference>
<evidence type="ECO:0000259" key="4">
    <source>
        <dbReference type="PROSITE" id="PS50883"/>
    </source>
</evidence>
<feature type="domain" description="EAL" evidence="4">
    <location>
        <begin position="726"/>
        <end position="981"/>
    </location>
</feature>
<dbReference type="InterPro" id="IPR029787">
    <property type="entry name" value="Nucleotide_cyclase"/>
</dbReference>
<feature type="domain" description="PAC" evidence="3">
    <location>
        <begin position="236"/>
        <end position="288"/>
    </location>
</feature>
<dbReference type="InterPro" id="IPR000700">
    <property type="entry name" value="PAS-assoc_C"/>
</dbReference>
<dbReference type="CDD" id="cd00130">
    <property type="entry name" value="PAS"/>
    <property type="match status" value="4"/>
</dbReference>
<dbReference type="PANTHER" id="PTHR44757:SF2">
    <property type="entry name" value="BIOFILM ARCHITECTURE MAINTENANCE PROTEIN MBAA"/>
    <property type="match status" value="1"/>
</dbReference>
<evidence type="ECO:0000259" key="2">
    <source>
        <dbReference type="PROSITE" id="PS50112"/>
    </source>
</evidence>
<dbReference type="InterPro" id="IPR035965">
    <property type="entry name" value="PAS-like_dom_sf"/>
</dbReference>
<dbReference type="Gene3D" id="3.30.70.270">
    <property type="match status" value="1"/>
</dbReference>
<gene>
    <name evidence="6" type="ORF">GCM10025866_33610</name>
</gene>
<sequence length="982" mass="105247">MTGESARPAGDHTVGAASTEMSRSRDLFAGVLDAATEQSIIATDAQGLITVFNTGAERMLGYTAEEMIGTSPERLHDPAEIRARAEDLGLPADFGVFLARPATGQPETRQWTYITRDGRRLLASITVSAMRGPRGEVTGFIKVGTDITELSRSRDLFAGVLDAATEQSIIATDPQGLITVFNTGAERMLGYTAEEMIGTSPERLHDPAEIRARAEDLGLPADFGVFLARPATGQPETRQWTYITRDGRRLLASITVSAMRGPRGEVTGFIKVGTDITELSRSRDLFAGVLDAATEQSIIATDPQGLITVFNTGAERMLGYTAEEMIGTSPERLHDPAEIRARAEDLGLPADFGVFLARPATGQPETRQWTYITRDGRRLLASITVSAMRGPRGEVTGFIKVGTDITELNRSRAALQESESRFRDLFQYAPNGMMLVGVGADNAGQFLQVNPAMTRLTGYSEGQLLAMTMSDLAAPADSESPTTGPVALTPDLTIGGSLERHWVHADGSELWVQLSLSPTESTTADASVVGQVEDITARKRAEAALRHQALHDGLTGLPNRVLLMDRIEHALSKSVRTGTRIGVLYIDLDGFKGINDSAGHTAGDRALVHVANQVGAVLRPGDTFARLGGDEFMVVCEGIESADAVTAVARRVLAAIRTPFRVDGEAFALSGSIGVRISEARSSPEQLLHEADQAMYVAKGSGKGRIEVGGPDSEAQLARTAQAKRHMRLSAELRQAVERDELILYGQPVLDLRSGQVVAVESLLRWMHPELSVLAPGDFLDVAEATDLIFPIGSRVLGEACRMAATWVDLLGPAAPSIHVNISGRQLEGGNLHREVLRALAGTGLDPSQLVLELTETHMPLIANSLKNDLQGLRDRGVKVAIDDLGTGYSSLTRITELPVDILKIDMSFVARMEEDPASAAVVRGILSIGDALGLDVIAEGVETPSQAVRLGEYGCTGVQGYLYSRPLPEEELLAHLAKAGR</sequence>
<feature type="domain" description="PAC" evidence="3">
    <location>
        <begin position="107"/>
        <end position="159"/>
    </location>
</feature>
<dbReference type="Pfam" id="PF00563">
    <property type="entry name" value="EAL"/>
    <property type="match status" value="1"/>
</dbReference>
<dbReference type="SUPFAM" id="SSF55073">
    <property type="entry name" value="Nucleotide cyclase"/>
    <property type="match status" value="1"/>
</dbReference>
<dbReference type="EMBL" id="AP027731">
    <property type="protein sequence ID" value="BDZ47452.1"/>
    <property type="molecule type" value="Genomic_DNA"/>
</dbReference>
<feature type="domain" description="GGDEF" evidence="5">
    <location>
        <begin position="579"/>
        <end position="711"/>
    </location>
</feature>
<dbReference type="InterPro" id="IPR035919">
    <property type="entry name" value="EAL_sf"/>
</dbReference>
<feature type="domain" description="PAC" evidence="3">
    <location>
        <begin position="496"/>
        <end position="547"/>
    </location>
</feature>
<keyword evidence="7" id="KW-1185">Reference proteome</keyword>
<evidence type="ECO:0000313" key="7">
    <source>
        <dbReference type="Proteomes" id="UP001321498"/>
    </source>
</evidence>
<dbReference type="CDD" id="cd01948">
    <property type="entry name" value="EAL"/>
    <property type="match status" value="1"/>
</dbReference>
<evidence type="ECO:0000256" key="1">
    <source>
        <dbReference type="SAM" id="MobiDB-lite"/>
    </source>
</evidence>
<dbReference type="InterPro" id="IPR043128">
    <property type="entry name" value="Rev_trsase/Diguanyl_cyclase"/>
</dbReference>
<dbReference type="SMART" id="SM00091">
    <property type="entry name" value="PAS"/>
    <property type="match status" value="4"/>
</dbReference>
<feature type="domain" description="PAS" evidence="2">
    <location>
        <begin position="282"/>
        <end position="329"/>
    </location>
</feature>
<dbReference type="CDD" id="cd01949">
    <property type="entry name" value="GGDEF"/>
    <property type="match status" value="1"/>
</dbReference>
<evidence type="ECO:0008006" key="8">
    <source>
        <dbReference type="Google" id="ProtNLM"/>
    </source>
</evidence>
<dbReference type="PANTHER" id="PTHR44757">
    <property type="entry name" value="DIGUANYLATE CYCLASE DGCP"/>
    <property type="match status" value="1"/>
</dbReference>
<dbReference type="InterPro" id="IPR000160">
    <property type="entry name" value="GGDEF_dom"/>
</dbReference>
<feature type="region of interest" description="Disordered" evidence="1">
    <location>
        <begin position="1"/>
        <end position="20"/>
    </location>
</feature>
<name>A0ABM8GH35_9MICO</name>
<dbReference type="PROSITE" id="PS50113">
    <property type="entry name" value="PAC"/>
    <property type="match status" value="4"/>
</dbReference>
<feature type="domain" description="PAS" evidence="2">
    <location>
        <begin position="418"/>
        <end position="479"/>
    </location>
</feature>
<dbReference type="InterPro" id="IPR052155">
    <property type="entry name" value="Biofilm_reg_signaling"/>
</dbReference>
<dbReference type="Gene3D" id="3.30.450.20">
    <property type="entry name" value="PAS domain"/>
    <property type="match status" value="4"/>
</dbReference>
<dbReference type="SUPFAM" id="SSF55785">
    <property type="entry name" value="PYP-like sensor domain (PAS domain)"/>
    <property type="match status" value="4"/>
</dbReference>